<dbReference type="Pfam" id="PF06701">
    <property type="entry name" value="MIB_HERC2"/>
    <property type="match status" value="2"/>
</dbReference>
<dbReference type="Pfam" id="PF00092">
    <property type="entry name" value="VWA"/>
    <property type="match status" value="1"/>
</dbReference>
<feature type="compositionally biased region" description="Acidic residues" evidence="1">
    <location>
        <begin position="251"/>
        <end position="260"/>
    </location>
</feature>
<dbReference type="GO" id="GO:0016874">
    <property type="term" value="F:ligase activity"/>
    <property type="evidence" value="ECO:0007669"/>
    <property type="project" value="UniProtKB-KW"/>
</dbReference>
<dbReference type="OrthoDB" id="438049at2759"/>
<dbReference type="InterPro" id="IPR002035">
    <property type="entry name" value="VWF_A"/>
</dbReference>
<gene>
    <name evidence="2" type="ORF">PACLA_8A019337</name>
</gene>
<dbReference type="GO" id="GO:0016567">
    <property type="term" value="P:protein ubiquitination"/>
    <property type="evidence" value="ECO:0007669"/>
    <property type="project" value="InterPro"/>
</dbReference>
<dbReference type="PROSITE" id="PS50234">
    <property type="entry name" value="VWFA"/>
    <property type="match status" value="1"/>
</dbReference>
<evidence type="ECO:0000256" key="1">
    <source>
        <dbReference type="SAM" id="MobiDB-lite"/>
    </source>
</evidence>
<protein>
    <submittedName>
        <fullName evidence="2">E3 ubiquitin- ligase HERC2</fullName>
    </submittedName>
</protein>
<feature type="compositionally biased region" description="Basic and acidic residues" evidence="1">
    <location>
        <begin position="418"/>
        <end position="428"/>
    </location>
</feature>
<name>A0A6S7FVK7_PARCT</name>
<dbReference type="PANTHER" id="PTHR24202">
    <property type="entry name" value="E3 UBIQUITIN-PROTEIN LIGASE MIB2"/>
    <property type="match status" value="1"/>
</dbReference>
<accession>A0A6S7FVK7</accession>
<feature type="region of interest" description="Disordered" evidence="1">
    <location>
        <begin position="405"/>
        <end position="428"/>
    </location>
</feature>
<keyword evidence="3" id="KW-1185">Reference proteome</keyword>
<evidence type="ECO:0000313" key="2">
    <source>
        <dbReference type="EMBL" id="CAB3980319.1"/>
    </source>
</evidence>
<dbReference type="Gene3D" id="3.40.50.410">
    <property type="entry name" value="von Willebrand factor, type A domain"/>
    <property type="match status" value="1"/>
</dbReference>
<dbReference type="GO" id="GO:0005737">
    <property type="term" value="C:cytoplasm"/>
    <property type="evidence" value="ECO:0007669"/>
    <property type="project" value="TreeGrafter"/>
</dbReference>
<sequence>MPLDTVLCLDTSGSMANRGIRELKRAATEFLNGIEETAKQSQLKENVAIVEFGANTRIVKNLSTDYAALKKCIGSLSANGQTPMKEGLTLAMKEILEHGGVVNVNGLKLSPRIVLMTDGKPTGTTEVQAITEVLTVAALFGQHWKEVGLPHPIPIACVGCGDADRKLLEGIAKITKGMFTMVDSMEELSTFFRRQVILSRFVAQFSHDMSQLRSLLALQQFMRACGEAVEESEARSLRGLLGAMLIGAALEDSDDDDDDGDSKSYPTPPPLGTRIRRGPQWKWGDQDGRGVGTIVKHSDTKGWVDVRWDNGRKNSYRFGKDNAMDVKIVNEPRKVTFHEGVQVGVRVVRGKDWKWGDQDGGSGSKGYVYDVSELTGVCKVRWDDGRTNTYRNGAEGAFDLRVLPEDVSGLGTPSSSTRGKDPEECSVM</sequence>
<reference evidence="2" key="1">
    <citation type="submission" date="2020-04" db="EMBL/GenBank/DDBJ databases">
        <authorList>
            <person name="Alioto T."/>
            <person name="Alioto T."/>
            <person name="Gomez Garrido J."/>
        </authorList>
    </citation>
    <scope>NUCLEOTIDE SEQUENCE</scope>
    <source>
        <strain evidence="2">A484AB</strain>
    </source>
</reference>
<dbReference type="AlphaFoldDB" id="A0A6S7FVK7"/>
<dbReference type="Proteomes" id="UP001152795">
    <property type="component" value="Unassembled WGS sequence"/>
</dbReference>
<comment type="caution">
    <text evidence="2">The sequence shown here is derived from an EMBL/GenBank/DDBJ whole genome shotgun (WGS) entry which is preliminary data.</text>
</comment>
<keyword evidence="2" id="KW-0436">Ligase</keyword>
<dbReference type="InterPro" id="IPR010606">
    <property type="entry name" value="Mib_Herc2"/>
</dbReference>
<dbReference type="InterPro" id="IPR037252">
    <property type="entry name" value="Mib_Herc2_sf"/>
</dbReference>
<dbReference type="Gene3D" id="2.30.30.40">
    <property type="entry name" value="SH3 Domains"/>
    <property type="match status" value="2"/>
</dbReference>
<dbReference type="InterPro" id="IPR036465">
    <property type="entry name" value="vWFA_dom_sf"/>
</dbReference>
<dbReference type="PROSITE" id="PS51416">
    <property type="entry name" value="MIB_HERC2"/>
    <property type="match status" value="2"/>
</dbReference>
<dbReference type="PANTHER" id="PTHR24202:SF4">
    <property type="entry name" value="E3 UBIQUITIN-PROTEIN LIGASE MIB2-RELATED"/>
    <property type="match status" value="1"/>
</dbReference>
<feature type="region of interest" description="Disordered" evidence="1">
    <location>
        <begin position="251"/>
        <end position="279"/>
    </location>
</feature>
<dbReference type="EMBL" id="CACRXK020000280">
    <property type="protein sequence ID" value="CAB3980319.1"/>
    <property type="molecule type" value="Genomic_DNA"/>
</dbReference>
<dbReference type="GO" id="GO:0004842">
    <property type="term" value="F:ubiquitin-protein transferase activity"/>
    <property type="evidence" value="ECO:0007669"/>
    <property type="project" value="InterPro"/>
</dbReference>
<dbReference type="GO" id="GO:0046872">
    <property type="term" value="F:metal ion binding"/>
    <property type="evidence" value="ECO:0007669"/>
    <property type="project" value="InterPro"/>
</dbReference>
<dbReference type="SUPFAM" id="SSF53300">
    <property type="entry name" value="vWA-like"/>
    <property type="match status" value="1"/>
</dbReference>
<organism evidence="2 3">
    <name type="scientific">Paramuricea clavata</name>
    <name type="common">Red gorgonian</name>
    <name type="synonym">Violescent sea-whip</name>
    <dbReference type="NCBI Taxonomy" id="317549"/>
    <lineage>
        <taxon>Eukaryota</taxon>
        <taxon>Metazoa</taxon>
        <taxon>Cnidaria</taxon>
        <taxon>Anthozoa</taxon>
        <taxon>Octocorallia</taxon>
        <taxon>Malacalcyonacea</taxon>
        <taxon>Plexauridae</taxon>
        <taxon>Paramuricea</taxon>
    </lineage>
</organism>
<proteinExistence type="predicted"/>
<dbReference type="SUPFAM" id="SSF159034">
    <property type="entry name" value="Mib/herc2 domain-like"/>
    <property type="match status" value="2"/>
</dbReference>
<evidence type="ECO:0000313" key="3">
    <source>
        <dbReference type="Proteomes" id="UP001152795"/>
    </source>
</evidence>
<dbReference type="SMART" id="SM00327">
    <property type="entry name" value="VWA"/>
    <property type="match status" value="1"/>
</dbReference>